<evidence type="ECO:0000256" key="4">
    <source>
        <dbReference type="ARBA" id="ARBA00022692"/>
    </source>
</evidence>
<dbReference type="InterPro" id="IPR035906">
    <property type="entry name" value="MetI-like_sf"/>
</dbReference>
<dbReference type="GO" id="GO:0055085">
    <property type="term" value="P:transmembrane transport"/>
    <property type="evidence" value="ECO:0007669"/>
    <property type="project" value="InterPro"/>
</dbReference>
<feature type="region of interest" description="Disordered" evidence="8">
    <location>
        <begin position="1"/>
        <end position="99"/>
    </location>
</feature>
<dbReference type="AlphaFoldDB" id="A0A7W9Q800"/>
<dbReference type="SUPFAM" id="SSF160964">
    <property type="entry name" value="MalF N-terminal region-like"/>
    <property type="match status" value="1"/>
</dbReference>
<dbReference type="GO" id="GO:0005886">
    <property type="term" value="C:plasma membrane"/>
    <property type="evidence" value="ECO:0007669"/>
    <property type="project" value="UniProtKB-SubCell"/>
</dbReference>
<dbReference type="PROSITE" id="PS50928">
    <property type="entry name" value="ABC_TM1"/>
    <property type="match status" value="1"/>
</dbReference>
<evidence type="ECO:0000256" key="3">
    <source>
        <dbReference type="ARBA" id="ARBA00022475"/>
    </source>
</evidence>
<feature type="compositionally biased region" description="Polar residues" evidence="8">
    <location>
        <begin position="45"/>
        <end position="60"/>
    </location>
</feature>
<dbReference type="CDD" id="cd06261">
    <property type="entry name" value="TM_PBP2"/>
    <property type="match status" value="1"/>
</dbReference>
<feature type="transmembrane region" description="Helical" evidence="7">
    <location>
        <begin position="499"/>
        <end position="519"/>
    </location>
</feature>
<feature type="transmembrane region" description="Helical" evidence="7">
    <location>
        <begin position="440"/>
        <end position="461"/>
    </location>
</feature>
<evidence type="ECO:0000256" key="2">
    <source>
        <dbReference type="ARBA" id="ARBA00022448"/>
    </source>
</evidence>
<proteinExistence type="inferred from homology"/>
<keyword evidence="5 7" id="KW-1133">Transmembrane helix</keyword>
<feature type="transmembrane region" description="Helical" evidence="7">
    <location>
        <begin position="169"/>
        <end position="189"/>
    </location>
</feature>
<evidence type="ECO:0000259" key="9">
    <source>
        <dbReference type="PROSITE" id="PS50928"/>
    </source>
</evidence>
<evidence type="ECO:0000256" key="7">
    <source>
        <dbReference type="RuleBase" id="RU363032"/>
    </source>
</evidence>
<dbReference type="PANTHER" id="PTHR43227:SF8">
    <property type="entry name" value="DIACETYLCHITOBIOSE UPTAKE SYSTEM PERMEASE PROTEIN DASB"/>
    <property type="match status" value="1"/>
</dbReference>
<evidence type="ECO:0000313" key="11">
    <source>
        <dbReference type="Proteomes" id="UP000588098"/>
    </source>
</evidence>
<dbReference type="Proteomes" id="UP000588098">
    <property type="component" value="Unassembled WGS sequence"/>
</dbReference>
<keyword evidence="11" id="KW-1185">Reference proteome</keyword>
<keyword evidence="4 7" id="KW-0812">Transmembrane</keyword>
<keyword evidence="3" id="KW-1003">Cell membrane</keyword>
<dbReference type="PANTHER" id="PTHR43227">
    <property type="entry name" value="BLL4140 PROTEIN"/>
    <property type="match status" value="1"/>
</dbReference>
<feature type="domain" description="ABC transmembrane type-1" evidence="9">
    <location>
        <begin position="165"/>
        <end position="518"/>
    </location>
</feature>
<gene>
    <name evidence="10" type="ORF">FHS42_002335</name>
</gene>
<evidence type="ECO:0000313" key="10">
    <source>
        <dbReference type="EMBL" id="MBB5935285.1"/>
    </source>
</evidence>
<feature type="transmembrane region" description="Helical" evidence="7">
    <location>
        <begin position="400"/>
        <end position="419"/>
    </location>
</feature>
<feature type="compositionally biased region" description="Low complexity" evidence="8">
    <location>
        <begin position="1"/>
        <end position="14"/>
    </location>
</feature>
<evidence type="ECO:0000256" key="5">
    <source>
        <dbReference type="ARBA" id="ARBA00022989"/>
    </source>
</evidence>
<evidence type="ECO:0000256" key="1">
    <source>
        <dbReference type="ARBA" id="ARBA00004651"/>
    </source>
</evidence>
<comment type="subcellular location">
    <subcellularLocation>
        <location evidence="1 7">Cell membrane</location>
        <topology evidence="1 7">Multi-pass membrane protein</topology>
    </subcellularLocation>
</comment>
<feature type="transmembrane region" description="Helical" evidence="7">
    <location>
        <begin position="109"/>
        <end position="131"/>
    </location>
</feature>
<comment type="caution">
    <text evidence="10">The sequence shown here is derived from an EMBL/GenBank/DDBJ whole genome shotgun (WGS) entry which is preliminary data.</text>
</comment>
<comment type="similarity">
    <text evidence="7">Belongs to the binding-protein-dependent transport system permease family.</text>
</comment>
<keyword evidence="6 7" id="KW-0472">Membrane</keyword>
<feature type="compositionally biased region" description="Low complexity" evidence="8">
    <location>
        <begin position="65"/>
        <end position="76"/>
    </location>
</feature>
<evidence type="ECO:0000256" key="8">
    <source>
        <dbReference type="SAM" id="MobiDB-lite"/>
    </source>
</evidence>
<protein>
    <submittedName>
        <fullName evidence="10">Alpha-glucoside transport system permease protein</fullName>
    </submittedName>
</protein>
<dbReference type="SUPFAM" id="SSF161098">
    <property type="entry name" value="MetI-like"/>
    <property type="match status" value="1"/>
</dbReference>
<reference evidence="10 11" key="1">
    <citation type="submission" date="2020-08" db="EMBL/GenBank/DDBJ databases">
        <title>Genomic Encyclopedia of Type Strains, Phase III (KMG-III): the genomes of soil and plant-associated and newly described type strains.</title>
        <authorList>
            <person name="Whitman W."/>
        </authorList>
    </citation>
    <scope>NUCLEOTIDE SEQUENCE [LARGE SCALE GENOMIC DNA]</scope>
    <source>
        <strain evidence="10 11">CECT 8305</strain>
    </source>
</reference>
<feature type="compositionally biased region" description="Polar residues" evidence="8">
    <location>
        <begin position="254"/>
        <end position="265"/>
    </location>
</feature>
<dbReference type="EMBL" id="JACHJL010000004">
    <property type="protein sequence ID" value="MBB5935285.1"/>
    <property type="molecule type" value="Genomic_DNA"/>
</dbReference>
<keyword evidence="2 7" id="KW-0813">Transport</keyword>
<dbReference type="Gene3D" id="1.10.3720.10">
    <property type="entry name" value="MetI-like"/>
    <property type="match status" value="2"/>
</dbReference>
<feature type="region of interest" description="Disordered" evidence="8">
    <location>
        <begin position="247"/>
        <end position="272"/>
    </location>
</feature>
<dbReference type="Pfam" id="PF00528">
    <property type="entry name" value="BPD_transp_1"/>
    <property type="match status" value="1"/>
</dbReference>
<dbReference type="InterPro" id="IPR000515">
    <property type="entry name" value="MetI-like"/>
</dbReference>
<feature type="transmembrane region" description="Helical" evidence="7">
    <location>
        <begin position="201"/>
        <end position="222"/>
    </location>
</feature>
<feature type="compositionally biased region" description="Basic residues" evidence="8">
    <location>
        <begin position="83"/>
        <end position="99"/>
    </location>
</feature>
<organism evidence="10 11">
    <name type="scientific">Streptomyces zagrosensis</name>
    <dbReference type="NCBI Taxonomy" id="1042984"/>
    <lineage>
        <taxon>Bacteria</taxon>
        <taxon>Bacillati</taxon>
        <taxon>Actinomycetota</taxon>
        <taxon>Actinomycetes</taxon>
        <taxon>Kitasatosporales</taxon>
        <taxon>Streptomycetaceae</taxon>
        <taxon>Streptomyces</taxon>
    </lineage>
</organism>
<sequence length="528" mass="56453">MPTPPAGGAAQPGPRRSPHEKTPADADEATTGSPADSTGAEDTSDATPTPNDEGETTSTERTNGERTGNGRTDNGRTNGGRAGNRRTHSGRTSGRRIAVRRRVTGSNPWLAALFLLPALVLLGALVVYPIVYSLRRSFYNAADKKFVGLDNFQEMFTDDAIQQAVTNNVIWIVVAPLLATALGLIFAVLTERIRWGTAFKLVIFMPMAISMLAAGIIFRLVYEQDPDRGVANAMWVSVHDTFVEPAPFERANPGRQSPLTESGDGTISDPRTLRAGSPVRIPLVGIPRDQIGGAQHAAAADPQDGKVTGTVWRDFTRGGKGTPNQIDAGEEGLADIEVRAVKGNKVVASAKTRGDGTFTLSGAADGATLRLPGSNFDAPYNGADWLGPTLVTPAIIGSYIWMWAGFAMVLIAAGLAGLPRELLEAARVDGANEWQVFRRVTVPLLGPVLGVVLVTLMINVLKIFDLVYIIAPGASQDEANVLALQLYKSSFGTDVNQGVGSAIAVFLLLLVLPLMYVNIRRIRRERRR</sequence>
<name>A0A7W9Q800_9ACTN</name>
<dbReference type="InterPro" id="IPR050809">
    <property type="entry name" value="UgpAE/MalFG_permease"/>
</dbReference>
<evidence type="ECO:0000256" key="6">
    <source>
        <dbReference type="ARBA" id="ARBA00023136"/>
    </source>
</evidence>
<accession>A0A7W9Q800</accession>